<protein>
    <recommendedName>
        <fullName evidence="2">F-box domain-containing protein</fullName>
    </recommendedName>
</protein>
<proteinExistence type="predicted"/>
<dbReference type="AlphaFoldDB" id="A0ABD3DPA0"/>
<gene>
    <name evidence="3" type="ORF">CASFOL_014509</name>
</gene>
<organism evidence="3 4">
    <name type="scientific">Castilleja foliolosa</name>
    <dbReference type="NCBI Taxonomy" id="1961234"/>
    <lineage>
        <taxon>Eukaryota</taxon>
        <taxon>Viridiplantae</taxon>
        <taxon>Streptophyta</taxon>
        <taxon>Embryophyta</taxon>
        <taxon>Tracheophyta</taxon>
        <taxon>Spermatophyta</taxon>
        <taxon>Magnoliopsida</taxon>
        <taxon>eudicotyledons</taxon>
        <taxon>Gunneridae</taxon>
        <taxon>Pentapetalae</taxon>
        <taxon>asterids</taxon>
        <taxon>lamiids</taxon>
        <taxon>Lamiales</taxon>
        <taxon>Orobanchaceae</taxon>
        <taxon>Pedicularideae</taxon>
        <taxon>Castillejinae</taxon>
        <taxon>Castilleja</taxon>
    </lineage>
</organism>
<dbReference type="Gene3D" id="3.80.10.10">
    <property type="entry name" value="Ribonuclease Inhibitor"/>
    <property type="match status" value="1"/>
</dbReference>
<comment type="caution">
    <text evidence="3">The sequence shown here is derived from an EMBL/GenBank/DDBJ whole genome shotgun (WGS) entry which is preliminary data.</text>
</comment>
<feature type="domain" description="F-box" evidence="2">
    <location>
        <begin position="20"/>
        <end position="67"/>
    </location>
</feature>
<dbReference type="CDD" id="cd22164">
    <property type="entry name" value="F-box_AtSKIP19-like"/>
    <property type="match status" value="1"/>
</dbReference>
<accession>A0ABD3DPA0</accession>
<dbReference type="InterPro" id="IPR032675">
    <property type="entry name" value="LRR_dom_sf"/>
</dbReference>
<dbReference type="PROSITE" id="PS50181">
    <property type="entry name" value="FBOX"/>
    <property type="match status" value="1"/>
</dbReference>
<reference evidence="4" key="1">
    <citation type="journal article" date="2024" name="IScience">
        <title>Strigolactones Initiate the Formation of Haustorium-like Structures in Castilleja.</title>
        <authorList>
            <person name="Buerger M."/>
            <person name="Peterson D."/>
            <person name="Chory J."/>
        </authorList>
    </citation>
    <scope>NUCLEOTIDE SEQUENCE [LARGE SCALE GENOMIC DNA]</scope>
</reference>
<dbReference type="EMBL" id="JAVIJP010000016">
    <property type="protein sequence ID" value="KAL3643694.1"/>
    <property type="molecule type" value="Genomic_DNA"/>
</dbReference>
<keyword evidence="4" id="KW-1185">Reference proteome</keyword>
<dbReference type="SUPFAM" id="SSF81383">
    <property type="entry name" value="F-box domain"/>
    <property type="match status" value="1"/>
</dbReference>
<evidence type="ECO:0000259" key="2">
    <source>
        <dbReference type="PROSITE" id="PS50181"/>
    </source>
</evidence>
<dbReference type="PANTHER" id="PTHR38926">
    <property type="entry name" value="F-BOX DOMAIN CONTAINING PROTEIN, EXPRESSED"/>
    <property type="match status" value="1"/>
</dbReference>
<evidence type="ECO:0000313" key="4">
    <source>
        <dbReference type="Proteomes" id="UP001632038"/>
    </source>
</evidence>
<dbReference type="Gene3D" id="1.20.1280.50">
    <property type="match status" value="1"/>
</dbReference>
<sequence length="287" mass="33237">MPSGLKDKNPTVGASSSAPPPPWINLPRDLTANILRRLGQVEILQTARKVCTTWRSVCSEPSMWRVIDLEYCSFEVVLRFSSHNLLGHEYFLEFEKSWSQELSGLRYEDRERARRENEDLERDRFHNPLCRRAVDLSQGELIDINIDYFGTDGLLYYISERAKISSHLKRLRLKCCNFIDFIALTASVKKFPDLEELHLEYMAFVNLKDIEAISISCPKLKSFTFSITDSGPWQIRSSIVEIDDNYALRIAKNMPNLRYLCLSGVKLSKEGRKAFFESCPNLDYFPM</sequence>
<evidence type="ECO:0000313" key="3">
    <source>
        <dbReference type="EMBL" id="KAL3643694.1"/>
    </source>
</evidence>
<dbReference type="SUPFAM" id="SSF52047">
    <property type="entry name" value="RNI-like"/>
    <property type="match status" value="1"/>
</dbReference>
<dbReference type="Proteomes" id="UP001632038">
    <property type="component" value="Unassembled WGS sequence"/>
</dbReference>
<name>A0ABD3DPA0_9LAMI</name>
<evidence type="ECO:0000256" key="1">
    <source>
        <dbReference type="SAM" id="MobiDB-lite"/>
    </source>
</evidence>
<dbReference type="PANTHER" id="PTHR38926:SF82">
    <property type="entry name" value="F-BOX DOMAIN-CONTAINING PROTEIN"/>
    <property type="match status" value="1"/>
</dbReference>
<dbReference type="Pfam" id="PF12937">
    <property type="entry name" value="F-box-like"/>
    <property type="match status" value="1"/>
</dbReference>
<dbReference type="InterPro" id="IPR001810">
    <property type="entry name" value="F-box_dom"/>
</dbReference>
<dbReference type="InterPro" id="IPR036047">
    <property type="entry name" value="F-box-like_dom_sf"/>
</dbReference>
<feature type="region of interest" description="Disordered" evidence="1">
    <location>
        <begin position="1"/>
        <end position="23"/>
    </location>
</feature>